<gene>
    <name evidence="5" type="ORF">TBC1_11651</name>
</gene>
<dbReference type="Pfam" id="PF12895">
    <property type="entry name" value="ANAPC3"/>
    <property type="match status" value="1"/>
</dbReference>
<proteinExistence type="predicted"/>
<evidence type="ECO:0000313" key="5">
    <source>
        <dbReference type="EMBL" id="GAP42520.1"/>
    </source>
</evidence>
<keyword evidence="2 3" id="KW-0802">TPR repeat</keyword>
<evidence type="ECO:0000256" key="3">
    <source>
        <dbReference type="PROSITE-ProRule" id="PRU00339"/>
    </source>
</evidence>
<dbReference type="Gene3D" id="1.25.40.10">
    <property type="entry name" value="Tetratricopeptide repeat domain"/>
    <property type="match status" value="2"/>
</dbReference>
<dbReference type="AlphaFoldDB" id="A0A0S7C0R8"/>
<feature type="signal peptide" evidence="4">
    <location>
        <begin position="1"/>
        <end position="20"/>
    </location>
</feature>
<accession>A0A0S7C0R8</accession>
<dbReference type="SUPFAM" id="SSF48452">
    <property type="entry name" value="TPR-like"/>
    <property type="match status" value="1"/>
</dbReference>
<dbReference type="InterPro" id="IPR011990">
    <property type="entry name" value="TPR-like_helical_dom_sf"/>
</dbReference>
<feature type="chain" id="PRO_5006633463" evidence="4">
    <location>
        <begin position="21"/>
        <end position="320"/>
    </location>
</feature>
<feature type="repeat" description="TPR" evidence="3">
    <location>
        <begin position="121"/>
        <end position="154"/>
    </location>
</feature>
<keyword evidence="4" id="KW-0732">Signal</keyword>
<dbReference type="STRING" id="1678841.TBC1_11651"/>
<dbReference type="PANTHER" id="PTHR44858:SF1">
    <property type="entry name" value="UDP-N-ACETYLGLUCOSAMINE--PEPTIDE N-ACETYLGLUCOSAMINYLTRANSFERASE SPINDLY-RELATED"/>
    <property type="match status" value="1"/>
</dbReference>
<protein>
    <submittedName>
        <fullName evidence="5">Protein containing TPR repeat</fullName>
    </submittedName>
</protein>
<dbReference type="Pfam" id="PF13414">
    <property type="entry name" value="TPR_11"/>
    <property type="match status" value="1"/>
</dbReference>
<keyword evidence="1" id="KW-0677">Repeat</keyword>
<keyword evidence="6" id="KW-1185">Reference proteome</keyword>
<dbReference type="PROSITE" id="PS50005">
    <property type="entry name" value="TPR"/>
    <property type="match status" value="1"/>
</dbReference>
<dbReference type="InterPro" id="IPR019734">
    <property type="entry name" value="TPR_rpt"/>
</dbReference>
<reference evidence="5" key="1">
    <citation type="journal article" date="2015" name="Genome Announc.">
        <title>Draft Genome Sequence of Bacteroidales Strain TBC1, a Novel Isolate from a Methanogenic Wastewater Treatment System.</title>
        <authorList>
            <person name="Tourlousse D.M."/>
            <person name="Matsuura N."/>
            <person name="Sun L."/>
            <person name="Toyonaga M."/>
            <person name="Kuroda K."/>
            <person name="Ohashi A."/>
            <person name="Cruz R."/>
            <person name="Yamaguchi T."/>
            <person name="Sekiguchi Y."/>
        </authorList>
    </citation>
    <scope>NUCLEOTIDE SEQUENCE [LARGE SCALE GENOMIC DNA]</scope>
    <source>
        <strain evidence="5">TBC1</strain>
    </source>
</reference>
<evidence type="ECO:0000313" key="6">
    <source>
        <dbReference type="Proteomes" id="UP000053091"/>
    </source>
</evidence>
<evidence type="ECO:0000256" key="4">
    <source>
        <dbReference type="SAM" id="SignalP"/>
    </source>
</evidence>
<dbReference type="SMART" id="SM00028">
    <property type="entry name" value="TPR"/>
    <property type="match status" value="5"/>
</dbReference>
<dbReference type="InterPro" id="IPR050498">
    <property type="entry name" value="Ycf3"/>
</dbReference>
<name>A0A0S7C0R8_9BACT</name>
<dbReference type="PANTHER" id="PTHR44858">
    <property type="entry name" value="TETRATRICOPEPTIDE REPEAT PROTEIN 6"/>
    <property type="match status" value="1"/>
</dbReference>
<evidence type="ECO:0000256" key="1">
    <source>
        <dbReference type="ARBA" id="ARBA00022737"/>
    </source>
</evidence>
<organism evidence="5">
    <name type="scientific">Lentimicrobium saccharophilum</name>
    <dbReference type="NCBI Taxonomy" id="1678841"/>
    <lineage>
        <taxon>Bacteria</taxon>
        <taxon>Pseudomonadati</taxon>
        <taxon>Bacteroidota</taxon>
        <taxon>Bacteroidia</taxon>
        <taxon>Bacteroidales</taxon>
        <taxon>Lentimicrobiaceae</taxon>
        <taxon>Lentimicrobium</taxon>
    </lineage>
</organism>
<dbReference type="PATRIC" id="fig|1678841.3.peg.739"/>
<dbReference type="EMBL" id="DF968182">
    <property type="protein sequence ID" value="GAP42520.1"/>
    <property type="molecule type" value="Genomic_DNA"/>
</dbReference>
<dbReference type="Proteomes" id="UP000053091">
    <property type="component" value="Unassembled WGS sequence"/>
</dbReference>
<sequence length="320" mass="34774">MLKAFVAVVALTLSLNLATAQSIEDATNAYNRGVELAASDLPKAVEALLQAASIAEKAGPEAQEILTLSRQQVPVLQYNHATALYKEKKIDEAITNFELAHNYAVEFGDNGIQAKADDLLPKLYRVKGNNEYKAGKYIEALESFEKALGYDPDFAGAHLSKGLVYNKQNKNDEMKAAMDAAIEAGLKTNDSKTVEQARKFMSDNLIVDANAAFKKNDFNATVEMLNESVKYSESNPEAFYLFAVAYNKLSRWDDAIATAEKGMALEENTPAKQARFHFEIGMAQAGKGSTGDACASFKKAAVGPLAESANYQIKTVLKCS</sequence>
<evidence type="ECO:0000256" key="2">
    <source>
        <dbReference type="ARBA" id="ARBA00022803"/>
    </source>
</evidence>